<accession>A0A3N5CCY8</accession>
<dbReference type="GO" id="GO:0016740">
    <property type="term" value="F:transferase activity"/>
    <property type="evidence" value="ECO:0007669"/>
    <property type="project" value="UniProtKB-KW"/>
</dbReference>
<proteinExistence type="predicted"/>
<keyword evidence="2" id="KW-0808">Transferase</keyword>
<dbReference type="AlphaFoldDB" id="A0A3N5CCY8"/>
<evidence type="ECO:0000313" key="3">
    <source>
        <dbReference type="Proteomes" id="UP000277108"/>
    </source>
</evidence>
<dbReference type="InterPro" id="IPR051678">
    <property type="entry name" value="AGP_Transferase"/>
</dbReference>
<evidence type="ECO:0000259" key="1">
    <source>
        <dbReference type="Pfam" id="PF01636"/>
    </source>
</evidence>
<dbReference type="InterPro" id="IPR002575">
    <property type="entry name" value="Aminoglycoside_PTrfase"/>
</dbReference>
<dbReference type="SUPFAM" id="SSF56112">
    <property type="entry name" value="Protein kinase-like (PK-like)"/>
    <property type="match status" value="1"/>
</dbReference>
<dbReference type="Gene3D" id="3.90.1200.10">
    <property type="match status" value="1"/>
</dbReference>
<sequence length="301" mass="35111">MTTYTFDQVEEAIEQLYPDFTINTIEISGEGNDCIAYEINGNFIFKFPKHSRASINLLNEVTVLKTIHNELSLPIPEVVFTGMPSEMCQMSFAGFTKIKGVPLTPLLLKNLPKQSQDQAAKDLARFLSELHSINISGFKSNLVLDFREKINEDNKKIKKLLSRELKGHQMKKVDDFYRDILDNEIYFKYYPCLIHNDFSSDHILFDTEKNTICGIIDFGDAAISDPDNDFISLMEDDEEYGMEFVSKILNHYKHKDIPTVLEKYMMKEKYWSFEKIIYGKEYGYMDWYEEGLNEIRSIKIK</sequence>
<dbReference type="Gene3D" id="3.30.200.20">
    <property type="entry name" value="Phosphorylase Kinase, domain 1"/>
    <property type="match status" value="1"/>
</dbReference>
<dbReference type="EMBL" id="RKRK01000002">
    <property type="protein sequence ID" value="RPF57952.1"/>
    <property type="molecule type" value="Genomic_DNA"/>
</dbReference>
<reference evidence="2 3" key="1">
    <citation type="submission" date="2018-11" db="EMBL/GenBank/DDBJ databases">
        <title>Genomic Encyclopedia of Type Strains, Phase IV (KMG-IV): sequencing the most valuable type-strain genomes for metagenomic binning, comparative biology and taxonomic classification.</title>
        <authorList>
            <person name="Goeker M."/>
        </authorList>
    </citation>
    <scope>NUCLEOTIDE SEQUENCE [LARGE SCALE GENOMIC DNA]</scope>
    <source>
        <strain evidence="2 3">DSM 29158</strain>
    </source>
</reference>
<dbReference type="RefSeq" id="WP_032491359.1">
    <property type="nucleotide sequence ID" value="NZ_RKRK01000002.1"/>
</dbReference>
<name>A0A3N5CCY8_9BACL</name>
<protein>
    <submittedName>
        <fullName evidence="2">Aminoglycoside 2''-phosphotransferase</fullName>
    </submittedName>
</protein>
<evidence type="ECO:0000313" key="2">
    <source>
        <dbReference type="EMBL" id="RPF57952.1"/>
    </source>
</evidence>
<dbReference type="Pfam" id="PF01636">
    <property type="entry name" value="APH"/>
    <property type="match status" value="1"/>
</dbReference>
<dbReference type="InterPro" id="IPR011009">
    <property type="entry name" value="Kinase-like_dom_sf"/>
</dbReference>
<gene>
    <name evidence="2" type="ORF">EDD62_0588</name>
</gene>
<dbReference type="OrthoDB" id="3806873at2"/>
<dbReference type="PANTHER" id="PTHR21310">
    <property type="entry name" value="AMINOGLYCOSIDE PHOSPHOTRANSFERASE-RELATED-RELATED"/>
    <property type="match status" value="1"/>
</dbReference>
<dbReference type="PANTHER" id="PTHR21310:SF15">
    <property type="entry name" value="AMINOGLYCOSIDE PHOSPHOTRANSFERASE DOMAIN-CONTAINING PROTEIN"/>
    <property type="match status" value="1"/>
</dbReference>
<dbReference type="Proteomes" id="UP000277108">
    <property type="component" value="Unassembled WGS sequence"/>
</dbReference>
<dbReference type="CARD" id="ARO:3002634">
    <property type="molecule name" value="APH(2'')-Ie"/>
    <property type="mechanism identifier" value="ARO:0001004"/>
    <property type="mechanism name" value="antibiotic inactivation"/>
</dbReference>
<comment type="caution">
    <text evidence="2">The sequence shown here is derived from an EMBL/GenBank/DDBJ whole genome shotgun (WGS) entry which is preliminary data.</text>
</comment>
<dbReference type="NCBIfam" id="NF000076">
    <property type="entry name" value="APH_2pp_Ie_IVa"/>
    <property type="match status" value="1"/>
</dbReference>
<keyword evidence="3" id="KW-1185">Reference proteome</keyword>
<organism evidence="2 3">
    <name type="scientific">Abyssicoccus albus</name>
    <dbReference type="NCBI Taxonomy" id="1817405"/>
    <lineage>
        <taxon>Bacteria</taxon>
        <taxon>Bacillati</taxon>
        <taxon>Bacillota</taxon>
        <taxon>Bacilli</taxon>
        <taxon>Bacillales</taxon>
        <taxon>Abyssicoccaceae</taxon>
    </lineage>
</organism>
<feature type="domain" description="Aminoglycoside phosphotransferase" evidence="1">
    <location>
        <begin position="41"/>
        <end position="255"/>
    </location>
</feature>